<dbReference type="EMBL" id="FOFD01000009">
    <property type="protein sequence ID" value="SER87165.1"/>
    <property type="molecule type" value="Genomic_DNA"/>
</dbReference>
<dbReference type="SUPFAM" id="SSF46785">
    <property type="entry name" value="Winged helix' DNA-binding domain"/>
    <property type="match status" value="1"/>
</dbReference>
<dbReference type="Gene3D" id="1.10.10.10">
    <property type="entry name" value="Winged helix-like DNA-binding domain superfamily/Winged helix DNA-binding domain"/>
    <property type="match status" value="1"/>
</dbReference>
<dbReference type="Proteomes" id="UP000199114">
    <property type="component" value="Unassembled WGS sequence"/>
</dbReference>
<feature type="domain" description="Methanogenesis regulatory protein FilR1 middle" evidence="1">
    <location>
        <begin position="164"/>
        <end position="292"/>
    </location>
</feature>
<reference evidence="4" key="1">
    <citation type="submission" date="2016-10" db="EMBL/GenBank/DDBJ databases">
        <authorList>
            <person name="Varghese N."/>
            <person name="Submissions S."/>
        </authorList>
    </citation>
    <scope>NUCLEOTIDE SEQUENCE [LARGE SCALE GENOMIC DNA]</scope>
    <source>
        <strain evidence="4">DSM 25055</strain>
    </source>
</reference>
<dbReference type="Pfam" id="PF08350">
    <property type="entry name" value="FilR1_middle"/>
    <property type="match status" value="1"/>
</dbReference>
<evidence type="ECO:0000313" key="4">
    <source>
        <dbReference type="Proteomes" id="UP000199114"/>
    </source>
</evidence>
<sequence length="304" mass="33771">MTARRVGSLLVGNDAIAMANTVLDEILETTRELDSSSVSAHELDDRMATDDLLDIVRHRDLLEALAAEPLDRTDLEARLGVSRATSHRFTRWLDERDLAERVDNRFALTGAGQAYADAVSTLERDLRAATALAPLLESICEAHREFVVAPFADGTVTTASPEDPYAPVTRFGRLLRESETFRGFNTTHMLPPGLAESAERPFDGIEAELIYLPEVVDALFERHPERLRDAIDAGHLTLRTREALPYGLAIFDDRVGVAGYDDRTGTMRVFVDADSAIARGWAERVFATYRDRSDPIRNRNGTES</sequence>
<organism evidence="3 4">
    <name type="scientific">Natrinema salaciae</name>
    <dbReference type="NCBI Taxonomy" id="1186196"/>
    <lineage>
        <taxon>Archaea</taxon>
        <taxon>Methanobacteriati</taxon>
        <taxon>Methanobacteriota</taxon>
        <taxon>Stenosarchaea group</taxon>
        <taxon>Halobacteria</taxon>
        <taxon>Halobacteriales</taxon>
        <taxon>Natrialbaceae</taxon>
        <taxon>Natrinema</taxon>
    </lineage>
</organism>
<dbReference type="AlphaFoldDB" id="A0A1H9SQS8"/>
<proteinExistence type="predicted"/>
<dbReference type="InterPro" id="IPR036390">
    <property type="entry name" value="WH_DNA-bd_sf"/>
</dbReference>
<protein>
    <submittedName>
        <fullName evidence="3">Predicted transcriptional regulator, contains HTH domain</fullName>
    </submittedName>
</protein>
<keyword evidence="4" id="KW-1185">Reference proteome</keyword>
<evidence type="ECO:0000259" key="1">
    <source>
        <dbReference type="Pfam" id="PF08350"/>
    </source>
</evidence>
<dbReference type="InterPro" id="IPR036388">
    <property type="entry name" value="WH-like_DNA-bd_sf"/>
</dbReference>
<dbReference type="InterPro" id="IPR013561">
    <property type="entry name" value="FilR1_middle_dom"/>
</dbReference>
<dbReference type="InterPro" id="IPR057527">
    <property type="entry name" value="HVO_A0261-like_N"/>
</dbReference>
<evidence type="ECO:0000313" key="3">
    <source>
        <dbReference type="EMBL" id="SER87165.1"/>
    </source>
</evidence>
<feature type="domain" description="HVO-A0261-like N-terminal" evidence="2">
    <location>
        <begin position="48"/>
        <end position="129"/>
    </location>
</feature>
<gene>
    <name evidence="3" type="ORF">SAMN04489841_4767</name>
</gene>
<name>A0A1H9SQS8_9EURY</name>
<accession>A0A1H9SQS8</accession>
<dbReference type="STRING" id="1186196.SAMN04489841_4767"/>
<dbReference type="Pfam" id="PF25213">
    <property type="entry name" value="HVO_A0261_N"/>
    <property type="match status" value="1"/>
</dbReference>
<evidence type="ECO:0000259" key="2">
    <source>
        <dbReference type="Pfam" id="PF25213"/>
    </source>
</evidence>